<evidence type="ECO:0000313" key="2">
    <source>
        <dbReference type="EMBL" id="CAF1286688.1"/>
    </source>
</evidence>
<gene>
    <name evidence="2" type="ORF">OVA965_LOCUS27894</name>
    <name evidence="3" type="ORF">TMI583_LOCUS28640</name>
</gene>
<feature type="non-terminal residue" evidence="2">
    <location>
        <position position="237"/>
    </location>
</feature>
<feature type="region of interest" description="Disordered" evidence="1">
    <location>
        <begin position="198"/>
        <end position="237"/>
    </location>
</feature>
<sequence>VSRNQDKISYELATTHNDEDEHRFVLHVRFEQKTQYKTDQSRLQRPSDRLIQPLPLSLDNSKRKKNQKQTKSKACAIYIQAIKPPHRKRGIYPKLQVPNRYATYIENCESVKVHVAAVIKLVNRKICLNPMKGFLIRIDTPLVNPTEIILTADNVDTNIYEIKLKLLNIAGALHKTGWPYRVFDENFDFDNRSVIEKDDQGMHKKVKRINSEPPSPCSPNPKRTKDGSKDTLDDLLE</sequence>
<reference evidence="2" key="1">
    <citation type="submission" date="2021-02" db="EMBL/GenBank/DDBJ databases">
        <authorList>
            <person name="Nowell W R."/>
        </authorList>
    </citation>
    <scope>NUCLEOTIDE SEQUENCE</scope>
</reference>
<dbReference type="Proteomes" id="UP000677228">
    <property type="component" value="Unassembled WGS sequence"/>
</dbReference>
<proteinExistence type="predicted"/>
<dbReference type="Proteomes" id="UP000682733">
    <property type="component" value="Unassembled WGS sequence"/>
</dbReference>
<feature type="compositionally biased region" description="Basic and acidic residues" evidence="1">
    <location>
        <begin position="223"/>
        <end position="237"/>
    </location>
</feature>
<dbReference type="EMBL" id="CAJNOK010018683">
    <property type="protein sequence ID" value="CAF1286688.1"/>
    <property type="molecule type" value="Genomic_DNA"/>
</dbReference>
<evidence type="ECO:0000313" key="4">
    <source>
        <dbReference type="Proteomes" id="UP000677228"/>
    </source>
</evidence>
<organism evidence="2 4">
    <name type="scientific">Didymodactylos carnosus</name>
    <dbReference type="NCBI Taxonomy" id="1234261"/>
    <lineage>
        <taxon>Eukaryota</taxon>
        <taxon>Metazoa</taxon>
        <taxon>Spiralia</taxon>
        <taxon>Gnathifera</taxon>
        <taxon>Rotifera</taxon>
        <taxon>Eurotatoria</taxon>
        <taxon>Bdelloidea</taxon>
        <taxon>Philodinida</taxon>
        <taxon>Philodinidae</taxon>
        <taxon>Didymodactylos</taxon>
    </lineage>
</organism>
<dbReference type="AlphaFoldDB" id="A0A8S2F081"/>
<evidence type="ECO:0000313" key="3">
    <source>
        <dbReference type="EMBL" id="CAF4091655.1"/>
    </source>
</evidence>
<accession>A0A8S2F081</accession>
<protein>
    <submittedName>
        <fullName evidence="2">Uncharacterized protein</fullName>
    </submittedName>
</protein>
<dbReference type="EMBL" id="CAJOBA010040248">
    <property type="protein sequence ID" value="CAF4091655.1"/>
    <property type="molecule type" value="Genomic_DNA"/>
</dbReference>
<evidence type="ECO:0000256" key="1">
    <source>
        <dbReference type="SAM" id="MobiDB-lite"/>
    </source>
</evidence>
<comment type="caution">
    <text evidence="2">The sequence shown here is derived from an EMBL/GenBank/DDBJ whole genome shotgun (WGS) entry which is preliminary data.</text>
</comment>
<name>A0A8S2F081_9BILA</name>